<dbReference type="EMBL" id="CAHIKZ030001001">
    <property type="protein sequence ID" value="CAE1248460.1"/>
    <property type="molecule type" value="Genomic_DNA"/>
</dbReference>
<dbReference type="InterPro" id="IPR002035">
    <property type="entry name" value="VWF_A"/>
</dbReference>
<feature type="domain" description="VWFA" evidence="2">
    <location>
        <begin position="257"/>
        <end position="489"/>
    </location>
</feature>
<dbReference type="PANTHER" id="PTHR24020">
    <property type="entry name" value="COLLAGEN ALPHA"/>
    <property type="match status" value="1"/>
</dbReference>
<dbReference type="PROSITE" id="PS50234">
    <property type="entry name" value="VWFA"/>
    <property type="match status" value="1"/>
</dbReference>
<evidence type="ECO:0000256" key="1">
    <source>
        <dbReference type="SAM" id="SignalP"/>
    </source>
</evidence>
<proteinExistence type="predicted"/>
<evidence type="ECO:0000313" key="4">
    <source>
        <dbReference type="Proteomes" id="UP000597762"/>
    </source>
</evidence>
<name>A0A812BY02_ACAPH</name>
<comment type="caution">
    <text evidence="3">The sequence shown here is derived from an EMBL/GenBank/DDBJ whole genome shotgun (WGS) entry which is preliminary data.</text>
</comment>
<organism evidence="3 4">
    <name type="scientific">Acanthosepion pharaonis</name>
    <name type="common">Pharaoh cuttlefish</name>
    <name type="synonym">Sepia pharaonis</name>
    <dbReference type="NCBI Taxonomy" id="158019"/>
    <lineage>
        <taxon>Eukaryota</taxon>
        <taxon>Metazoa</taxon>
        <taxon>Spiralia</taxon>
        <taxon>Lophotrochozoa</taxon>
        <taxon>Mollusca</taxon>
        <taxon>Cephalopoda</taxon>
        <taxon>Coleoidea</taxon>
        <taxon>Decapodiformes</taxon>
        <taxon>Sepiida</taxon>
        <taxon>Sepiina</taxon>
        <taxon>Sepiidae</taxon>
        <taxon>Acanthosepion</taxon>
    </lineage>
</organism>
<accession>A0A812BY02</accession>
<evidence type="ECO:0000313" key="3">
    <source>
        <dbReference type="EMBL" id="CAE1248460.1"/>
    </source>
</evidence>
<protein>
    <recommendedName>
        <fullName evidence="2">VWFA domain-containing protein</fullName>
    </recommendedName>
</protein>
<dbReference type="Gene3D" id="3.40.50.410">
    <property type="entry name" value="von Willebrand factor, type A domain"/>
    <property type="match status" value="2"/>
</dbReference>
<dbReference type="AlphaFoldDB" id="A0A812BY02"/>
<feature type="signal peptide" evidence="1">
    <location>
        <begin position="1"/>
        <end position="21"/>
    </location>
</feature>
<dbReference type="Pfam" id="PF00092">
    <property type="entry name" value="VWA"/>
    <property type="match status" value="1"/>
</dbReference>
<keyword evidence="4" id="KW-1185">Reference proteome</keyword>
<keyword evidence="1" id="KW-0732">Signal</keyword>
<dbReference type="Proteomes" id="UP000597762">
    <property type="component" value="Unassembled WGS sequence"/>
</dbReference>
<evidence type="ECO:0000259" key="2">
    <source>
        <dbReference type="PROSITE" id="PS50234"/>
    </source>
</evidence>
<feature type="chain" id="PRO_5032960068" description="VWFA domain-containing protein" evidence="1">
    <location>
        <begin position="22"/>
        <end position="587"/>
    </location>
</feature>
<dbReference type="InterPro" id="IPR036465">
    <property type="entry name" value="vWFA_dom_sf"/>
</dbReference>
<reference evidence="3" key="1">
    <citation type="submission" date="2021-01" db="EMBL/GenBank/DDBJ databases">
        <authorList>
            <person name="Li R."/>
            <person name="Bekaert M."/>
        </authorList>
    </citation>
    <scope>NUCLEOTIDE SEQUENCE</scope>
    <source>
        <strain evidence="3">Farmed</strain>
    </source>
</reference>
<gene>
    <name evidence="3" type="ORF">SPHA_26182</name>
</gene>
<dbReference type="PANTHER" id="PTHR24020:SF20">
    <property type="entry name" value="PH DOMAIN-CONTAINING PROTEIN"/>
    <property type="match status" value="1"/>
</dbReference>
<dbReference type="InterPro" id="IPR050525">
    <property type="entry name" value="ECM_Assembly_Org"/>
</dbReference>
<dbReference type="SUPFAM" id="SSF53300">
    <property type="entry name" value="vWA-like"/>
    <property type="match status" value="2"/>
</dbReference>
<sequence>MRMCLAIPVLATFSVLSPPSAFNSVSGIRFVPSFLAERKMRPPFLISPLPPSFAPRSPPLFSFCFSFQYYRQQLTTSSLSDGLRYRKPDRFKMDRLAWTACLLILLSCISTTNTVYGHELSEGLELMNDEAVKIQGDAAFPAIGDPANIKADITYLVHVTKGVKKSEMEDLVNFLKSLLSNANIASGDIPELRTIASEPSGLHSFFVDDYASLSSVTPNILSMIPPIDVSASIPTVPVPSKPANPRVYTRCYNVKADLVFILDTSARVTEADFQRMLQFNARSSLNSKKTFLQAKRARDKFFKIIAVGIGFPGVQELDKISSDGFSFPTQDFRTLETQLTSVAQAICFEIDLDYFIPERGQKNPFGCKALHLKLQAQHNLPAQENVFTTDDFDGLQDIRTNIFYKFCEDRVEVPTNSKLYNKYGFGAVPTVPEAENARADNIHIYAVGIGLADTTELSQIASPPISDNMFVVDDFQALSALEKKILDQFCPAPRTTPVPLPPKGKTSVQSMYLSTVRVLSHLQNFFSFSLALPASPPLSFSLSLSLSLCKLFFLFIFKIPTVIFSLTLDPFDLLKQNSYYYPPFSIS</sequence>
<dbReference type="OrthoDB" id="199024at2759"/>